<evidence type="ECO:0000313" key="7">
    <source>
        <dbReference type="EMBL" id="KAF2208725.1"/>
    </source>
</evidence>
<reference evidence="7" key="1">
    <citation type="journal article" date="2020" name="Stud. Mycol.">
        <title>101 Dothideomycetes genomes: a test case for predicting lifestyles and emergence of pathogens.</title>
        <authorList>
            <person name="Haridas S."/>
            <person name="Albert R."/>
            <person name="Binder M."/>
            <person name="Bloem J."/>
            <person name="Labutti K."/>
            <person name="Salamov A."/>
            <person name="Andreopoulos B."/>
            <person name="Baker S."/>
            <person name="Barry K."/>
            <person name="Bills G."/>
            <person name="Bluhm B."/>
            <person name="Cannon C."/>
            <person name="Castanera R."/>
            <person name="Culley D."/>
            <person name="Daum C."/>
            <person name="Ezra D."/>
            <person name="Gonzalez J."/>
            <person name="Henrissat B."/>
            <person name="Kuo A."/>
            <person name="Liang C."/>
            <person name="Lipzen A."/>
            <person name="Lutzoni F."/>
            <person name="Magnuson J."/>
            <person name="Mondo S."/>
            <person name="Nolan M."/>
            <person name="Ohm R."/>
            <person name="Pangilinan J."/>
            <person name="Park H.-J."/>
            <person name="Ramirez L."/>
            <person name="Alfaro M."/>
            <person name="Sun H."/>
            <person name="Tritt A."/>
            <person name="Yoshinaga Y."/>
            <person name="Zwiers L.-H."/>
            <person name="Turgeon B."/>
            <person name="Goodwin S."/>
            <person name="Spatafora J."/>
            <person name="Crous P."/>
            <person name="Grigoriev I."/>
        </authorList>
    </citation>
    <scope>NUCLEOTIDE SEQUENCE</scope>
    <source>
        <strain evidence="7">SCOH1-5</strain>
    </source>
</reference>
<feature type="transmembrane region" description="Helical" evidence="6">
    <location>
        <begin position="212"/>
        <end position="230"/>
    </location>
</feature>
<dbReference type="AlphaFoldDB" id="A0A6A6F483"/>
<keyword evidence="2 6" id="KW-0812">Transmembrane</keyword>
<feature type="compositionally biased region" description="Basic and acidic residues" evidence="5">
    <location>
        <begin position="1"/>
        <end position="12"/>
    </location>
</feature>
<organism evidence="7 8">
    <name type="scientific">Cercospora zeae-maydis SCOH1-5</name>
    <dbReference type="NCBI Taxonomy" id="717836"/>
    <lineage>
        <taxon>Eukaryota</taxon>
        <taxon>Fungi</taxon>
        <taxon>Dikarya</taxon>
        <taxon>Ascomycota</taxon>
        <taxon>Pezizomycotina</taxon>
        <taxon>Dothideomycetes</taxon>
        <taxon>Dothideomycetidae</taxon>
        <taxon>Mycosphaerellales</taxon>
        <taxon>Mycosphaerellaceae</taxon>
        <taxon>Cercospora</taxon>
    </lineage>
</organism>
<dbReference type="EMBL" id="ML992692">
    <property type="protein sequence ID" value="KAF2208725.1"/>
    <property type="molecule type" value="Genomic_DNA"/>
</dbReference>
<dbReference type="InterPro" id="IPR036259">
    <property type="entry name" value="MFS_trans_sf"/>
</dbReference>
<dbReference type="Proteomes" id="UP000799539">
    <property type="component" value="Unassembled WGS sequence"/>
</dbReference>
<feature type="transmembrane region" description="Helical" evidence="6">
    <location>
        <begin position="494"/>
        <end position="515"/>
    </location>
</feature>
<dbReference type="SUPFAM" id="SSF103473">
    <property type="entry name" value="MFS general substrate transporter"/>
    <property type="match status" value="2"/>
</dbReference>
<feature type="compositionally biased region" description="Basic and acidic residues" evidence="5">
    <location>
        <begin position="374"/>
        <end position="384"/>
    </location>
</feature>
<feature type="transmembrane region" description="Helical" evidence="6">
    <location>
        <begin position="168"/>
        <end position="191"/>
    </location>
</feature>
<protein>
    <recommendedName>
        <fullName evidence="9">Major facilitator superfamily (MFS) profile domain-containing protein</fullName>
    </recommendedName>
</protein>
<feature type="transmembrane region" description="Helical" evidence="6">
    <location>
        <begin position="236"/>
        <end position="261"/>
    </location>
</feature>
<evidence type="ECO:0000256" key="3">
    <source>
        <dbReference type="ARBA" id="ARBA00022989"/>
    </source>
</evidence>
<accession>A0A6A6F483</accession>
<feature type="transmembrane region" description="Helical" evidence="6">
    <location>
        <begin position="452"/>
        <end position="473"/>
    </location>
</feature>
<keyword evidence="4 6" id="KW-0472">Membrane</keyword>
<keyword evidence="3 6" id="KW-1133">Transmembrane helix</keyword>
<dbReference type="Gene3D" id="1.20.1250.20">
    <property type="entry name" value="MFS general substrate transporter like domains"/>
    <property type="match status" value="1"/>
</dbReference>
<feature type="region of interest" description="Disordered" evidence="5">
    <location>
        <begin position="374"/>
        <end position="416"/>
    </location>
</feature>
<evidence type="ECO:0000256" key="5">
    <source>
        <dbReference type="SAM" id="MobiDB-lite"/>
    </source>
</evidence>
<feature type="transmembrane region" description="Helical" evidence="6">
    <location>
        <begin position="302"/>
        <end position="321"/>
    </location>
</feature>
<feature type="transmembrane region" description="Helical" evidence="6">
    <location>
        <begin position="112"/>
        <end position="130"/>
    </location>
</feature>
<sequence length="555" mass="60364">MTAADKGRPDRRSKTRPRAQSTISERAPLLGNKPRDQAQVQPGDGGTWSASVVLKLLFTSTIVSLSFGVTQVPLIYVFGTMTCEEYYKHHSDPGTLPDRCHLTEIQASTARAVALLGAGTTLVGVLNLFYTTWTIKRFGVKSALLSSVFWPAVRLAVQNVGVQVGGGLGIWIIQASQAITIVGGPAGYLLALNSFATEVVIYSARTATLGRLQGCAFFGTALGYLLGGYSADLLGIIWPFRITLALFLLSTMYILLFLPWIKVDLDPEMQKRTKSLSSFFDPLRMFVPSKWRWKDGRVTTEYGIIFLGAGAFTALLATGYIPVLLQMYATDVLDFGTTENGWLISINSLIRGCFLTFAFPAIIEAGRRWTDRRNRDSERVKIEESDIPDLPTDPREFEPEPIAGGEEPIEPPRPKNGQEESFVFDLYYTRYSILVDGILTALATFSSKGWHMYVVSIVLPLAAGTGSAAKGTILQMCSPAQRADALSAISLVEMAARLVTTGLFGYIFSAFAAIGQPSLTFAVNGGVAVLAFVILVFARFAPHGSTRVEDEDAAT</sequence>
<dbReference type="GO" id="GO:0016020">
    <property type="term" value="C:membrane"/>
    <property type="evidence" value="ECO:0007669"/>
    <property type="project" value="UniProtKB-SubCell"/>
</dbReference>
<evidence type="ECO:0000256" key="1">
    <source>
        <dbReference type="ARBA" id="ARBA00004141"/>
    </source>
</evidence>
<evidence type="ECO:0008006" key="9">
    <source>
        <dbReference type="Google" id="ProtNLM"/>
    </source>
</evidence>
<gene>
    <name evidence="7" type="ORF">CERZMDRAFT_48621</name>
</gene>
<feature type="transmembrane region" description="Helical" evidence="6">
    <location>
        <begin position="56"/>
        <end position="78"/>
    </location>
</feature>
<dbReference type="OrthoDB" id="5204190at2759"/>
<dbReference type="PANTHER" id="PTHR23507:SF13">
    <property type="entry name" value="MFS GENERAL SUBSTRATE TRANSPORTER"/>
    <property type="match status" value="1"/>
</dbReference>
<feature type="transmembrane region" description="Helical" evidence="6">
    <location>
        <begin position="521"/>
        <end position="541"/>
    </location>
</feature>
<feature type="transmembrane region" description="Helical" evidence="6">
    <location>
        <begin position="341"/>
        <end position="363"/>
    </location>
</feature>
<name>A0A6A6F483_9PEZI</name>
<dbReference type="PANTHER" id="PTHR23507">
    <property type="entry name" value="ZGC:174356"/>
    <property type="match status" value="1"/>
</dbReference>
<comment type="subcellular location">
    <subcellularLocation>
        <location evidence="1">Membrane</location>
        <topology evidence="1">Multi-pass membrane protein</topology>
    </subcellularLocation>
</comment>
<dbReference type="Pfam" id="PF07690">
    <property type="entry name" value="MFS_1"/>
    <property type="match status" value="1"/>
</dbReference>
<dbReference type="GO" id="GO:0022857">
    <property type="term" value="F:transmembrane transporter activity"/>
    <property type="evidence" value="ECO:0007669"/>
    <property type="project" value="InterPro"/>
</dbReference>
<evidence type="ECO:0000313" key="8">
    <source>
        <dbReference type="Proteomes" id="UP000799539"/>
    </source>
</evidence>
<evidence type="ECO:0000256" key="2">
    <source>
        <dbReference type="ARBA" id="ARBA00022692"/>
    </source>
</evidence>
<feature type="region of interest" description="Disordered" evidence="5">
    <location>
        <begin position="1"/>
        <end position="43"/>
    </location>
</feature>
<proteinExistence type="predicted"/>
<dbReference type="InterPro" id="IPR011701">
    <property type="entry name" value="MFS"/>
</dbReference>
<evidence type="ECO:0000256" key="6">
    <source>
        <dbReference type="SAM" id="Phobius"/>
    </source>
</evidence>
<evidence type="ECO:0000256" key="4">
    <source>
        <dbReference type="ARBA" id="ARBA00023136"/>
    </source>
</evidence>
<keyword evidence="8" id="KW-1185">Reference proteome</keyword>